<evidence type="ECO:0000313" key="1">
    <source>
        <dbReference type="EMBL" id="QHT76602.1"/>
    </source>
</evidence>
<dbReference type="EMBL" id="MN739898">
    <property type="protein sequence ID" value="QHT76602.1"/>
    <property type="molecule type" value="Genomic_DNA"/>
</dbReference>
<dbReference type="AlphaFoldDB" id="A0A6C0H7Q0"/>
<reference evidence="1" key="1">
    <citation type="journal article" date="2020" name="Nature">
        <title>Giant virus diversity and host interactions through global metagenomics.</title>
        <authorList>
            <person name="Schulz F."/>
            <person name="Roux S."/>
            <person name="Paez-Espino D."/>
            <person name="Jungbluth S."/>
            <person name="Walsh D.A."/>
            <person name="Denef V.J."/>
            <person name="McMahon K.D."/>
            <person name="Konstantinidis K.T."/>
            <person name="Eloe-Fadrosh E.A."/>
            <person name="Kyrpides N.C."/>
            <person name="Woyke T."/>
        </authorList>
    </citation>
    <scope>NUCLEOTIDE SEQUENCE</scope>
    <source>
        <strain evidence="1">GVMAG-M-3300023179-82</strain>
    </source>
</reference>
<organism evidence="1">
    <name type="scientific">viral metagenome</name>
    <dbReference type="NCBI Taxonomy" id="1070528"/>
    <lineage>
        <taxon>unclassified sequences</taxon>
        <taxon>metagenomes</taxon>
        <taxon>organismal metagenomes</taxon>
    </lineage>
</organism>
<accession>A0A6C0H7Q0</accession>
<sequence>MIDNYYTAKGKYMEHMENNNLCAAVSNNTANIMPLEFILTTEISNNGNAAAPPLEHIVGILPKSALISEIAFNIISTDQGSGNNIGTQYELVLKYGNTQHPLTNRIWCVDVTGTTRSNNITDIYKFNPYLLTLENDVKLVLKLYNLYEVYRAKITSYKINVTAYK</sequence>
<name>A0A6C0H7Q0_9ZZZZ</name>
<protein>
    <submittedName>
        <fullName evidence="1">Uncharacterized protein</fullName>
    </submittedName>
</protein>
<proteinExistence type="predicted"/>